<dbReference type="PANTHER" id="PTHR44420:SF1">
    <property type="entry name" value="GLUTATHIONE S-TRANSFERASE DHAR3, CHLOROPLASTIC"/>
    <property type="match status" value="1"/>
</dbReference>
<keyword evidence="1" id="KW-0216">Detoxification</keyword>
<dbReference type="FunFam" id="3.40.30.10:FF:000102">
    <property type="entry name" value="Glutathione S-transferase DHAR3 chloroplastic"/>
    <property type="match status" value="1"/>
</dbReference>
<dbReference type="InterPro" id="IPR036249">
    <property type="entry name" value="Thioredoxin-like_sf"/>
</dbReference>
<protein>
    <submittedName>
        <fullName evidence="9">Glutathione S-transferase family protein</fullName>
    </submittedName>
</protein>
<dbReference type="EMBL" id="JAMFTS010000004">
    <property type="protein sequence ID" value="KAJ4761471.1"/>
    <property type="molecule type" value="Genomic_DNA"/>
</dbReference>
<dbReference type="InterPro" id="IPR040079">
    <property type="entry name" value="Glutathione_S-Trfase"/>
</dbReference>
<evidence type="ECO:0000256" key="4">
    <source>
        <dbReference type="ARBA" id="ARBA00024194"/>
    </source>
</evidence>
<dbReference type="InterPro" id="IPR010987">
    <property type="entry name" value="Glutathione-S-Trfase_C-like"/>
</dbReference>
<dbReference type="SUPFAM" id="SSF47616">
    <property type="entry name" value="GST C-terminal domain-like"/>
    <property type="match status" value="1"/>
</dbReference>
<evidence type="ECO:0000256" key="2">
    <source>
        <dbReference type="ARBA" id="ARBA00022679"/>
    </source>
</evidence>
<comment type="catalytic activity">
    <reaction evidence="5">
        <text>RX + glutathione = an S-substituted glutathione + a halide anion + H(+)</text>
        <dbReference type="Rhea" id="RHEA:16437"/>
        <dbReference type="ChEBI" id="CHEBI:15378"/>
        <dbReference type="ChEBI" id="CHEBI:16042"/>
        <dbReference type="ChEBI" id="CHEBI:17792"/>
        <dbReference type="ChEBI" id="CHEBI:57925"/>
        <dbReference type="ChEBI" id="CHEBI:90779"/>
        <dbReference type="EC" id="2.5.1.18"/>
    </reaction>
</comment>
<evidence type="ECO:0000313" key="9">
    <source>
        <dbReference type="EMBL" id="KAJ4761471.1"/>
    </source>
</evidence>
<evidence type="ECO:0000256" key="6">
    <source>
        <dbReference type="ARBA" id="ARBA00049544"/>
    </source>
</evidence>
<evidence type="ECO:0000313" key="10">
    <source>
        <dbReference type="Proteomes" id="UP001140206"/>
    </source>
</evidence>
<comment type="catalytic activity">
    <reaction evidence="6">
        <text>L-dehydroascorbate + 2 glutathione = glutathione disulfide + L-ascorbate</text>
        <dbReference type="Rhea" id="RHEA:24424"/>
        <dbReference type="ChEBI" id="CHEBI:38290"/>
        <dbReference type="ChEBI" id="CHEBI:57925"/>
        <dbReference type="ChEBI" id="CHEBI:58297"/>
        <dbReference type="ChEBI" id="CHEBI:58539"/>
        <dbReference type="EC" id="1.8.5.1"/>
    </reaction>
</comment>
<dbReference type="FunFam" id="1.20.1050.10:FF:000029">
    <property type="entry name" value="Glutathione S-transferase DHAR3, chloroplastic"/>
    <property type="match status" value="1"/>
</dbReference>
<dbReference type="PANTHER" id="PTHR44420">
    <property type="entry name" value="GLUTATHIONE S-TRANSFERASE DHAR2-RELATED"/>
    <property type="match status" value="1"/>
</dbReference>
<feature type="domain" description="GST N-terminal" evidence="7">
    <location>
        <begin position="86"/>
        <end position="164"/>
    </location>
</feature>
<dbReference type="SFLD" id="SFLDS00019">
    <property type="entry name" value="Glutathione_Transferase_(cytos"/>
    <property type="match status" value="1"/>
</dbReference>
<dbReference type="InterPro" id="IPR036282">
    <property type="entry name" value="Glutathione-S-Trfase_C_sf"/>
</dbReference>
<accession>A0AAV8D4P6</accession>
<comment type="similarity">
    <text evidence="4">Belongs to the GST superfamily. DHAR family.</text>
</comment>
<dbReference type="GO" id="GO:0033355">
    <property type="term" value="P:ascorbate glutathione cycle"/>
    <property type="evidence" value="ECO:0007669"/>
    <property type="project" value="InterPro"/>
</dbReference>
<dbReference type="GO" id="GO:0004364">
    <property type="term" value="F:glutathione transferase activity"/>
    <property type="evidence" value="ECO:0007669"/>
    <property type="project" value="UniProtKB-EC"/>
</dbReference>
<dbReference type="GO" id="GO:0045174">
    <property type="term" value="F:glutathione dehydrogenase (ascorbate) activity"/>
    <property type="evidence" value="ECO:0007669"/>
    <property type="project" value="UniProtKB-EC"/>
</dbReference>
<dbReference type="PROSITE" id="PS50404">
    <property type="entry name" value="GST_NTER"/>
    <property type="match status" value="1"/>
</dbReference>
<dbReference type="AlphaFoldDB" id="A0AAV8D4P6"/>
<sequence>MMMIKAQKGERERERDKAVEAFQICRSHNNRRQSERERGMSATFTVSAGVRIPTSLLRQRRGSGRWHRLSTRAASELELEVCVKASTTVPDRLGDCPFTQRVLLTLEEKHLPYQMKFVDLSNKPHWFLQISPQGKVPLLKLEEKWLADSDVITQALEQKYPQPPLTTPPHKASVGSNIFSTFIAFLKSKDPSDATQQALLSELTSFNEYLKDNGPFINGDTISAADLSLAPKLYHMEIALGHYKNWSVPESLSYLNNYMKTIFSRESFVKTRALHEDVIAGWRPKVMS</sequence>
<name>A0AAV8D4P6_9POAL</name>
<dbReference type="Gene3D" id="1.20.1050.10">
    <property type="match status" value="1"/>
</dbReference>
<evidence type="ECO:0000259" key="7">
    <source>
        <dbReference type="PROSITE" id="PS50404"/>
    </source>
</evidence>
<feature type="domain" description="GST C-terminal" evidence="8">
    <location>
        <begin position="142"/>
        <end position="288"/>
    </location>
</feature>
<evidence type="ECO:0000259" key="8">
    <source>
        <dbReference type="PROSITE" id="PS50405"/>
    </source>
</evidence>
<dbReference type="SFLD" id="SFLDG00358">
    <property type="entry name" value="Main_(cytGST)"/>
    <property type="match status" value="1"/>
</dbReference>
<keyword evidence="3" id="KW-0560">Oxidoreductase</keyword>
<dbReference type="InterPro" id="IPR044627">
    <property type="entry name" value="DHAR1/2/3/4"/>
</dbReference>
<dbReference type="Proteomes" id="UP001140206">
    <property type="component" value="Chromosome 4"/>
</dbReference>
<comment type="caution">
    <text evidence="9">The sequence shown here is derived from an EMBL/GenBank/DDBJ whole genome shotgun (WGS) entry which is preliminary data.</text>
</comment>
<keyword evidence="10" id="KW-1185">Reference proteome</keyword>
<evidence type="ECO:0000256" key="3">
    <source>
        <dbReference type="ARBA" id="ARBA00023002"/>
    </source>
</evidence>
<dbReference type="CDD" id="cd03201">
    <property type="entry name" value="GST_C_DHAR"/>
    <property type="match status" value="1"/>
</dbReference>
<dbReference type="SUPFAM" id="SSF52833">
    <property type="entry name" value="Thioredoxin-like"/>
    <property type="match status" value="1"/>
</dbReference>
<dbReference type="Pfam" id="PF13410">
    <property type="entry name" value="GST_C_2"/>
    <property type="match status" value="1"/>
</dbReference>
<dbReference type="Gene3D" id="3.40.30.10">
    <property type="entry name" value="Glutaredoxin"/>
    <property type="match status" value="1"/>
</dbReference>
<proteinExistence type="inferred from homology"/>
<dbReference type="InterPro" id="IPR004045">
    <property type="entry name" value="Glutathione_S-Trfase_N"/>
</dbReference>
<reference evidence="9" key="1">
    <citation type="submission" date="2022-08" db="EMBL/GenBank/DDBJ databases">
        <authorList>
            <person name="Marques A."/>
        </authorList>
    </citation>
    <scope>NUCLEOTIDE SEQUENCE</scope>
    <source>
        <strain evidence="9">RhyPub2mFocal</strain>
        <tissue evidence="9">Leaves</tissue>
    </source>
</reference>
<keyword evidence="2" id="KW-0808">Transferase</keyword>
<gene>
    <name evidence="9" type="ORF">LUZ62_071846</name>
</gene>
<organism evidence="9 10">
    <name type="scientific">Rhynchospora pubera</name>
    <dbReference type="NCBI Taxonomy" id="906938"/>
    <lineage>
        <taxon>Eukaryota</taxon>
        <taxon>Viridiplantae</taxon>
        <taxon>Streptophyta</taxon>
        <taxon>Embryophyta</taxon>
        <taxon>Tracheophyta</taxon>
        <taxon>Spermatophyta</taxon>
        <taxon>Magnoliopsida</taxon>
        <taxon>Liliopsida</taxon>
        <taxon>Poales</taxon>
        <taxon>Cyperaceae</taxon>
        <taxon>Cyperoideae</taxon>
        <taxon>Rhynchosporeae</taxon>
        <taxon>Rhynchospora</taxon>
    </lineage>
</organism>
<evidence type="ECO:0000256" key="5">
    <source>
        <dbReference type="ARBA" id="ARBA00047960"/>
    </source>
</evidence>
<dbReference type="CDD" id="cd00570">
    <property type="entry name" value="GST_N_family"/>
    <property type="match status" value="1"/>
</dbReference>
<evidence type="ECO:0000256" key="1">
    <source>
        <dbReference type="ARBA" id="ARBA00022575"/>
    </source>
</evidence>
<dbReference type="Pfam" id="PF13409">
    <property type="entry name" value="GST_N_2"/>
    <property type="match status" value="1"/>
</dbReference>
<dbReference type="PROSITE" id="PS50405">
    <property type="entry name" value="GST_CTER"/>
    <property type="match status" value="1"/>
</dbReference>